<proteinExistence type="predicted"/>
<dbReference type="SUPFAM" id="SSF55103">
    <property type="entry name" value="FAD-linked oxidases, C-terminal domain"/>
    <property type="match status" value="1"/>
</dbReference>
<evidence type="ECO:0000256" key="3">
    <source>
        <dbReference type="ARBA" id="ARBA00022827"/>
    </source>
</evidence>
<dbReference type="Pfam" id="PF02913">
    <property type="entry name" value="FAD-oxidase_C"/>
    <property type="match status" value="1"/>
</dbReference>
<dbReference type="InterPro" id="IPR016166">
    <property type="entry name" value="FAD-bd_PCMH"/>
</dbReference>
<dbReference type="InterPro" id="IPR016171">
    <property type="entry name" value="Vanillyl_alc_oxidase_C-sub2"/>
</dbReference>
<dbReference type="Pfam" id="PF01565">
    <property type="entry name" value="FAD_binding_4"/>
    <property type="match status" value="1"/>
</dbReference>
<dbReference type="InterPro" id="IPR051914">
    <property type="entry name" value="FAD-linked_OxidoTrans_Type4"/>
</dbReference>
<organism evidence="5 6">
    <name type="scientific">Chitinophaga solisilvae</name>
    <dbReference type="NCBI Taxonomy" id="1233460"/>
    <lineage>
        <taxon>Bacteria</taxon>
        <taxon>Pseudomonadati</taxon>
        <taxon>Bacteroidota</taxon>
        <taxon>Chitinophagia</taxon>
        <taxon>Chitinophagales</taxon>
        <taxon>Chitinophagaceae</taxon>
        <taxon>Chitinophaga</taxon>
    </lineage>
</organism>
<dbReference type="PANTHER" id="PTHR42934:SF2">
    <property type="entry name" value="GLYCOLATE OXIDASE SUBUNIT GLCD"/>
    <property type="match status" value="1"/>
</dbReference>
<dbReference type="Gene3D" id="3.30.70.2740">
    <property type="match status" value="1"/>
</dbReference>
<dbReference type="Gene3D" id="3.30.43.10">
    <property type="entry name" value="Uridine Diphospho-n-acetylenolpyruvylglucosamine Reductase, domain 2"/>
    <property type="match status" value="1"/>
</dbReference>
<dbReference type="InterPro" id="IPR016169">
    <property type="entry name" value="FAD-bd_PCMH_sub2"/>
</dbReference>
<keyword evidence="2" id="KW-0285">Flavoprotein</keyword>
<keyword evidence="6" id="KW-1185">Reference proteome</keyword>
<dbReference type="Gene3D" id="1.10.45.10">
    <property type="entry name" value="Vanillyl-alcohol Oxidase, Chain A, domain 4"/>
    <property type="match status" value="1"/>
</dbReference>
<dbReference type="EMBL" id="RIAR02000001">
    <property type="protein sequence ID" value="NSL86201.1"/>
    <property type="molecule type" value="Genomic_DNA"/>
</dbReference>
<dbReference type="PANTHER" id="PTHR42934">
    <property type="entry name" value="GLYCOLATE OXIDASE SUBUNIT GLCD"/>
    <property type="match status" value="1"/>
</dbReference>
<evidence type="ECO:0000313" key="6">
    <source>
        <dbReference type="Proteomes" id="UP000281028"/>
    </source>
</evidence>
<dbReference type="InterPro" id="IPR006094">
    <property type="entry name" value="Oxid_FAD_bind_N"/>
</dbReference>
<dbReference type="InterPro" id="IPR004113">
    <property type="entry name" value="FAD-bd_oxidored_4_C"/>
</dbReference>
<comment type="caution">
    <text evidence="5">The sequence shown here is derived from an EMBL/GenBank/DDBJ whole genome shotgun (WGS) entry which is preliminary data.</text>
</comment>
<evidence type="ECO:0000256" key="2">
    <source>
        <dbReference type="ARBA" id="ARBA00022630"/>
    </source>
</evidence>
<gene>
    <name evidence="5" type="ORF">ECE50_005140</name>
</gene>
<evidence type="ECO:0000256" key="4">
    <source>
        <dbReference type="ARBA" id="ARBA00023002"/>
    </source>
</evidence>
<keyword evidence="3" id="KW-0274">FAD</keyword>
<accession>A0A3S1B490</accession>
<dbReference type="InterPro" id="IPR036318">
    <property type="entry name" value="FAD-bd_PCMH-like_sf"/>
</dbReference>
<keyword evidence="4" id="KW-0560">Oxidoreductase</keyword>
<dbReference type="InterPro" id="IPR016167">
    <property type="entry name" value="FAD-bd_PCMH_sub1"/>
</dbReference>
<dbReference type="SUPFAM" id="SSF56176">
    <property type="entry name" value="FAD-binding/transporter-associated domain-like"/>
    <property type="match status" value="1"/>
</dbReference>
<name>A0A3S1B490_9BACT</name>
<dbReference type="PROSITE" id="PS51387">
    <property type="entry name" value="FAD_PCMH"/>
    <property type="match status" value="1"/>
</dbReference>
<evidence type="ECO:0000313" key="5">
    <source>
        <dbReference type="EMBL" id="NSL86201.1"/>
    </source>
</evidence>
<evidence type="ECO:0000256" key="1">
    <source>
        <dbReference type="ARBA" id="ARBA00001974"/>
    </source>
</evidence>
<protein>
    <submittedName>
        <fullName evidence="5">FAD-binding oxidoreductase</fullName>
    </submittedName>
</protein>
<dbReference type="AlphaFoldDB" id="A0A3S1B490"/>
<dbReference type="InterPro" id="IPR016164">
    <property type="entry name" value="FAD-linked_Oxase-like_C"/>
</dbReference>
<comment type="cofactor">
    <cofactor evidence="1">
        <name>FAD</name>
        <dbReference type="ChEBI" id="CHEBI:57692"/>
    </cofactor>
</comment>
<dbReference type="Proteomes" id="UP000281028">
    <property type="component" value="Unassembled WGS sequence"/>
</dbReference>
<dbReference type="Gene3D" id="3.30.465.10">
    <property type="match status" value="1"/>
</dbReference>
<sequence>MNVRVSALRSYLESICGSRNVSDDPEVLYPYGSDQTQHLHFPFDMLVKPGTPEEVSQILRYCSSNGIPVTPRGGGSGVTGGALPVQGGVVLSMERMNRILTVNNVDGYVIAEAGVLTADLCKEVEEYDLYLPVAPSSMGFSMIGGNVATNAGSIRSCKYGTTAQQVLNLEVVLPDGSIIWTGANVRKNATGLNPTQLFAGSEGTLGVITKVVYRLIPKPRAEVLLLAGFRTLEDAVNMVAALKMSGLSPSAAELICDNALQFTAAYLGGRQPLVQEGIHTHLLIEFQEPDDVLMHHRLEAASALLQQHGCAEVLVGSTAAEKERLTRLRYAIGEAMTSFGTTYRDVDACVPLSGLLPYIAAVTDICRRWQVPLICFGHALDGNLHTMLLLNSQASLQEQEALDAAATEIYTYVTSHGGVLSGEHGIGWLQRKYLPLQFDEKRLSFSRHIKSLIDPANIMNPGKSVSTF</sequence>
<dbReference type="GO" id="GO:0016491">
    <property type="term" value="F:oxidoreductase activity"/>
    <property type="evidence" value="ECO:0007669"/>
    <property type="project" value="UniProtKB-KW"/>
</dbReference>
<reference evidence="5" key="1">
    <citation type="submission" date="2020-05" db="EMBL/GenBank/DDBJ databases">
        <title>Chitinophaga laudate sp. nov., isolated from a tropical peat swamp.</title>
        <authorList>
            <person name="Goh C.B.S."/>
            <person name="Lee M.S."/>
            <person name="Parimannan S."/>
            <person name="Pasbakhsh P."/>
            <person name="Yule C.M."/>
            <person name="Rajandas H."/>
            <person name="Loke S."/>
            <person name="Croft L."/>
            <person name="Tan J.B.L."/>
        </authorList>
    </citation>
    <scope>NUCLEOTIDE SEQUENCE</scope>
    <source>
        <strain evidence="5">Mgbs1</strain>
    </source>
</reference>
<dbReference type="GO" id="GO:0071949">
    <property type="term" value="F:FAD binding"/>
    <property type="evidence" value="ECO:0007669"/>
    <property type="project" value="InterPro"/>
</dbReference>
<dbReference type="OrthoDB" id="9767256at2"/>
<dbReference type="Gene3D" id="3.30.70.2190">
    <property type="match status" value="1"/>
</dbReference>